<feature type="domain" description="PB1-like" evidence="1">
    <location>
        <begin position="5"/>
        <end position="92"/>
    </location>
</feature>
<evidence type="ECO:0000313" key="2">
    <source>
        <dbReference type="EMBL" id="KAK4378934.1"/>
    </source>
</evidence>
<sequence>MVRLVVNFHYGGEWIKVPKLVYSRKFVHTWEGYDSDLLYFLDLVDQFKNLGFIGVQQLVVTGPSGKYYELEFDTEIRTLLYLVSDGFCVINLFVVDEFELGIDVTNIVHHFESYCIDVEVGTDYDRANETLNSSFSDSSDDDFDKSKGKQAVVKRFKGSSNSTIIVLESEDNFPSSSITITVLEPVPSLRPMSFSEVNTRILERIKQTLATPTRRISFVGDFTRMSQPTNMPYQPPNMIDVTWNKLRVTREKMKTRKGNGKSQT</sequence>
<dbReference type="AlphaFoldDB" id="A0AAE1SZM9"/>
<keyword evidence="3" id="KW-1185">Reference proteome</keyword>
<accession>A0AAE1SZM9</accession>
<reference evidence="2" key="1">
    <citation type="submission" date="2023-12" db="EMBL/GenBank/DDBJ databases">
        <title>Genome assembly of Anisodus tanguticus.</title>
        <authorList>
            <person name="Wang Y.-J."/>
        </authorList>
    </citation>
    <scope>NUCLEOTIDE SEQUENCE</scope>
    <source>
        <strain evidence="2">KB-2021</strain>
        <tissue evidence="2">Leaf</tissue>
    </source>
</reference>
<protein>
    <recommendedName>
        <fullName evidence="1">PB1-like domain-containing protein</fullName>
    </recommendedName>
</protein>
<gene>
    <name evidence="2" type="ORF">RND71_000796</name>
</gene>
<organism evidence="2 3">
    <name type="scientific">Anisodus tanguticus</name>
    <dbReference type="NCBI Taxonomy" id="243964"/>
    <lineage>
        <taxon>Eukaryota</taxon>
        <taxon>Viridiplantae</taxon>
        <taxon>Streptophyta</taxon>
        <taxon>Embryophyta</taxon>
        <taxon>Tracheophyta</taxon>
        <taxon>Spermatophyta</taxon>
        <taxon>Magnoliopsida</taxon>
        <taxon>eudicotyledons</taxon>
        <taxon>Gunneridae</taxon>
        <taxon>Pentapetalae</taxon>
        <taxon>asterids</taxon>
        <taxon>lamiids</taxon>
        <taxon>Solanales</taxon>
        <taxon>Solanaceae</taxon>
        <taxon>Solanoideae</taxon>
        <taxon>Hyoscyameae</taxon>
        <taxon>Anisodus</taxon>
    </lineage>
</organism>
<dbReference type="EMBL" id="JAVYJV010000001">
    <property type="protein sequence ID" value="KAK4378934.1"/>
    <property type="molecule type" value="Genomic_DNA"/>
</dbReference>
<name>A0AAE1SZM9_9SOLA</name>
<dbReference type="Proteomes" id="UP001291623">
    <property type="component" value="Unassembled WGS sequence"/>
</dbReference>
<proteinExistence type="predicted"/>
<comment type="caution">
    <text evidence="2">The sequence shown here is derived from an EMBL/GenBank/DDBJ whole genome shotgun (WGS) entry which is preliminary data.</text>
</comment>
<dbReference type="InterPro" id="IPR058594">
    <property type="entry name" value="PB1-like_dom_pln"/>
</dbReference>
<dbReference type="Pfam" id="PF26130">
    <property type="entry name" value="PB1-like"/>
    <property type="match status" value="1"/>
</dbReference>
<evidence type="ECO:0000259" key="1">
    <source>
        <dbReference type="Pfam" id="PF26130"/>
    </source>
</evidence>
<evidence type="ECO:0000313" key="3">
    <source>
        <dbReference type="Proteomes" id="UP001291623"/>
    </source>
</evidence>